<comment type="caution">
    <text evidence="7">The sequence shown here is derived from an EMBL/GenBank/DDBJ whole genome shotgun (WGS) entry which is preliminary data.</text>
</comment>
<evidence type="ECO:0000259" key="6">
    <source>
        <dbReference type="Pfam" id="PF20033"/>
    </source>
</evidence>
<feature type="repeat" description="ANK" evidence="3">
    <location>
        <begin position="466"/>
        <end position="498"/>
    </location>
</feature>
<dbReference type="PANTHER" id="PTHR24189">
    <property type="entry name" value="MYOTROPHIN"/>
    <property type="match status" value="1"/>
</dbReference>
<dbReference type="InterPro" id="IPR045497">
    <property type="entry name" value="DUF6438"/>
</dbReference>
<dbReference type="InterPro" id="IPR050745">
    <property type="entry name" value="Multifunctional_regulatory"/>
</dbReference>
<evidence type="ECO:0000256" key="1">
    <source>
        <dbReference type="ARBA" id="ARBA00022737"/>
    </source>
</evidence>
<dbReference type="PROSITE" id="PS50088">
    <property type="entry name" value="ANK_REPEAT"/>
    <property type="match status" value="1"/>
</dbReference>
<keyword evidence="1" id="KW-0677">Repeat</keyword>
<evidence type="ECO:0000313" key="7">
    <source>
        <dbReference type="EMBL" id="MUV14017.1"/>
    </source>
</evidence>
<reference evidence="7 8" key="1">
    <citation type="submission" date="2019-12" db="EMBL/GenBank/DDBJ databases">
        <authorList>
            <person name="Xu J."/>
        </authorList>
    </citation>
    <scope>NUCLEOTIDE SEQUENCE [LARGE SCALE GENOMIC DNA]</scope>
    <source>
        <strain evidence="7 8">HX-5-24</strain>
    </source>
</reference>
<dbReference type="GO" id="GO:0005737">
    <property type="term" value="C:cytoplasm"/>
    <property type="evidence" value="ECO:0007669"/>
    <property type="project" value="TreeGrafter"/>
</dbReference>
<dbReference type="AlphaFoldDB" id="A0A7C9HLV7"/>
<feature type="domain" description="DUF6438" evidence="6">
    <location>
        <begin position="156"/>
        <end position="269"/>
    </location>
</feature>
<dbReference type="Gene3D" id="1.25.40.20">
    <property type="entry name" value="Ankyrin repeat-containing domain"/>
    <property type="match status" value="1"/>
</dbReference>
<feature type="chain" id="PRO_5028801472" description="DUF6438 domain-containing protein" evidence="5">
    <location>
        <begin position="22"/>
        <end position="548"/>
    </location>
</feature>
<sequence>MRRALMASVLAAMSLAPTARAGDAEHSIPPSCSPETRRAFTPEREVVDAHRQFDLPVPRYAAGTRPEGTGIAVHVHVDATGKVTCVDLLDGFSLRRRPPVTPERLAALRSIAAGRYAPFNDDGGPPVAADFFERISEEDIPSVHRPMPDVPLKATRIRLERTACFGICPRYAIEVDGEGRVTYVGEGYVDVAGRHEDRIAPERVAQLVEQARAADFWSLRENYMTRVSDMSATTVTFRRGRASHTVEDYVGEWDGMPRAMSALEVAIEDAAESAKWINLSSETVDALVRERFVFDSPEGAQILMRAIANEYTHDEAAIARLVALGAPIGPIDRESVGWGYFFATPLEGALARRRPEVVKALLARGALGTAEHPDVALLNAAFRAAIEGGELASVQHIWNVAATHPSLSFESRSEASIDDEHARATKRAPVTLLLRDENSESKAWEGFAIARWLVEQGCDLHASDADGKTLLHIAARDGDLAMTRWLLANGADPSAKEADGDTPLDEALDEDVALALLDAGAKAHVPDLIRWARQFGWTRLQARLANGS</sequence>
<dbReference type="InterPro" id="IPR002110">
    <property type="entry name" value="Ankyrin_rpt"/>
</dbReference>
<dbReference type="Pfam" id="PF13857">
    <property type="entry name" value="Ank_5"/>
    <property type="match status" value="1"/>
</dbReference>
<proteinExistence type="predicted"/>
<dbReference type="PROSITE" id="PS50297">
    <property type="entry name" value="ANK_REP_REGION"/>
    <property type="match status" value="1"/>
</dbReference>
<dbReference type="InterPro" id="IPR036770">
    <property type="entry name" value="Ankyrin_rpt-contain_sf"/>
</dbReference>
<evidence type="ECO:0000256" key="2">
    <source>
        <dbReference type="ARBA" id="ARBA00023043"/>
    </source>
</evidence>
<dbReference type="Proteomes" id="UP000479692">
    <property type="component" value="Unassembled WGS sequence"/>
</dbReference>
<gene>
    <name evidence="7" type="ORF">GN331_07320</name>
</gene>
<dbReference type="PANTHER" id="PTHR24189:SF50">
    <property type="entry name" value="ANKYRIN REPEAT AND SOCS BOX PROTEIN 2"/>
    <property type="match status" value="1"/>
</dbReference>
<dbReference type="RefSeq" id="WP_156641348.1">
    <property type="nucleotide sequence ID" value="NZ_WOXT01000002.1"/>
</dbReference>
<evidence type="ECO:0000256" key="3">
    <source>
        <dbReference type="PROSITE-ProRule" id="PRU00023"/>
    </source>
</evidence>
<name>A0A7C9HLV7_9GAMM</name>
<dbReference type="SMART" id="SM00248">
    <property type="entry name" value="ANK"/>
    <property type="match status" value="3"/>
</dbReference>
<evidence type="ECO:0000256" key="4">
    <source>
        <dbReference type="SAM" id="MobiDB-lite"/>
    </source>
</evidence>
<dbReference type="Pfam" id="PF20033">
    <property type="entry name" value="DUF6438"/>
    <property type="match status" value="1"/>
</dbReference>
<protein>
    <recommendedName>
        <fullName evidence="6">DUF6438 domain-containing protein</fullName>
    </recommendedName>
</protein>
<feature type="signal peptide" evidence="5">
    <location>
        <begin position="1"/>
        <end position="21"/>
    </location>
</feature>
<organism evidence="7 8">
    <name type="scientific">Noviluteimonas gilva</name>
    <dbReference type="NCBI Taxonomy" id="2682097"/>
    <lineage>
        <taxon>Bacteria</taxon>
        <taxon>Pseudomonadati</taxon>
        <taxon>Pseudomonadota</taxon>
        <taxon>Gammaproteobacteria</taxon>
        <taxon>Lysobacterales</taxon>
        <taxon>Lysobacteraceae</taxon>
        <taxon>Noviluteimonas</taxon>
    </lineage>
</organism>
<dbReference type="SUPFAM" id="SSF48403">
    <property type="entry name" value="Ankyrin repeat"/>
    <property type="match status" value="1"/>
</dbReference>
<keyword evidence="5" id="KW-0732">Signal</keyword>
<dbReference type="EMBL" id="WOXT01000002">
    <property type="protein sequence ID" value="MUV14017.1"/>
    <property type="molecule type" value="Genomic_DNA"/>
</dbReference>
<feature type="region of interest" description="Disordered" evidence="4">
    <location>
        <begin position="19"/>
        <end position="38"/>
    </location>
</feature>
<accession>A0A7C9HLV7</accession>
<evidence type="ECO:0000313" key="8">
    <source>
        <dbReference type="Proteomes" id="UP000479692"/>
    </source>
</evidence>
<evidence type="ECO:0000256" key="5">
    <source>
        <dbReference type="SAM" id="SignalP"/>
    </source>
</evidence>
<keyword evidence="8" id="KW-1185">Reference proteome</keyword>
<keyword evidence="2 3" id="KW-0040">ANK repeat</keyword>